<dbReference type="InterPro" id="IPR029045">
    <property type="entry name" value="ClpP/crotonase-like_dom_sf"/>
</dbReference>
<evidence type="ECO:0000256" key="4">
    <source>
        <dbReference type="ARBA" id="ARBA00023140"/>
    </source>
</evidence>
<evidence type="ECO:0000256" key="1">
    <source>
        <dbReference type="ARBA" id="ARBA00004275"/>
    </source>
</evidence>
<comment type="similarity">
    <text evidence="3">Belongs to the enoyl-CoA hydratase/isomerase family.</text>
</comment>
<comment type="subcellular location">
    <subcellularLocation>
        <location evidence="1">Peroxisome</location>
    </subcellularLocation>
</comment>
<dbReference type="FunFam" id="3.90.226.10:FF:000048">
    <property type="entry name" value="3,2-trans-enoyl-CoA isomerase"/>
    <property type="match status" value="1"/>
</dbReference>
<sequence length="280" mass="30859">MSENNYKDIIVTIKNRIGIIKFNRPQALNSFGGTLIPETIAALRELNEHPDTVFTVLTGEGRFFCAGADVRQDGGLLGEKKYASAAEKKIAYLSRFTLALELMRSIIDHTKVFILAMNGPAVGAGAAWFPGVADIVLASTSTYLEIPFSALGLVPECGSAISLTQSMGVHRANEFLMFGRKLSADEILSFGIANQIFEKEGFEEKVIEYLEGMLNINDGKSMMEAKRLQNLPLRDSRILAVYNSIDALAERFVDGAPNERFQAKRKDLEAKSKNNRTSKI</sequence>
<dbReference type="GO" id="GO:0005782">
    <property type="term" value="C:peroxisomal matrix"/>
    <property type="evidence" value="ECO:0007669"/>
    <property type="project" value="TreeGrafter"/>
</dbReference>
<keyword evidence="4" id="KW-0576">Peroxisome</keyword>
<organism evidence="6 7">
    <name type="scientific">Sclerotinia nivalis</name>
    <dbReference type="NCBI Taxonomy" id="352851"/>
    <lineage>
        <taxon>Eukaryota</taxon>
        <taxon>Fungi</taxon>
        <taxon>Dikarya</taxon>
        <taxon>Ascomycota</taxon>
        <taxon>Pezizomycotina</taxon>
        <taxon>Leotiomycetes</taxon>
        <taxon>Helotiales</taxon>
        <taxon>Sclerotiniaceae</taxon>
        <taxon>Sclerotinia</taxon>
    </lineage>
</organism>
<name>A0A9X0ASN9_9HELO</name>
<dbReference type="Pfam" id="PF00378">
    <property type="entry name" value="ECH_1"/>
    <property type="match status" value="1"/>
</dbReference>
<dbReference type="GO" id="GO:0006635">
    <property type="term" value="P:fatty acid beta-oxidation"/>
    <property type="evidence" value="ECO:0007669"/>
    <property type="project" value="TreeGrafter"/>
</dbReference>
<keyword evidence="7" id="KW-1185">Reference proteome</keyword>
<evidence type="ECO:0000256" key="5">
    <source>
        <dbReference type="ARBA" id="ARBA00023235"/>
    </source>
</evidence>
<evidence type="ECO:0000256" key="3">
    <source>
        <dbReference type="ARBA" id="ARBA00005254"/>
    </source>
</evidence>
<dbReference type="InterPro" id="IPR051053">
    <property type="entry name" value="ECH/Chromodomain_protein"/>
</dbReference>
<dbReference type="Gene3D" id="3.90.226.10">
    <property type="entry name" value="2-enoyl-CoA Hydratase, Chain A, domain 1"/>
    <property type="match status" value="1"/>
</dbReference>
<comment type="pathway">
    <text evidence="2">Lipid metabolism; fatty acid beta-oxidation.</text>
</comment>
<proteinExistence type="inferred from homology"/>
<evidence type="ECO:0000313" key="6">
    <source>
        <dbReference type="EMBL" id="KAJ8068189.1"/>
    </source>
</evidence>
<keyword evidence="5" id="KW-0413">Isomerase</keyword>
<evidence type="ECO:0000313" key="7">
    <source>
        <dbReference type="Proteomes" id="UP001152300"/>
    </source>
</evidence>
<evidence type="ECO:0008006" key="8">
    <source>
        <dbReference type="Google" id="ProtNLM"/>
    </source>
</evidence>
<protein>
    <recommendedName>
        <fullName evidence="8">Peroxisomal D3,D2-enoyl-CoA isomerase</fullName>
    </recommendedName>
</protein>
<dbReference type="OrthoDB" id="448450at2759"/>
<dbReference type="CDD" id="cd06558">
    <property type="entry name" value="crotonase-like"/>
    <property type="match status" value="1"/>
</dbReference>
<dbReference type="SUPFAM" id="SSF52096">
    <property type="entry name" value="ClpP/crotonase"/>
    <property type="match status" value="1"/>
</dbReference>
<comment type="caution">
    <text evidence="6">The sequence shown here is derived from an EMBL/GenBank/DDBJ whole genome shotgun (WGS) entry which is preliminary data.</text>
</comment>
<dbReference type="GO" id="GO:0016853">
    <property type="term" value="F:isomerase activity"/>
    <property type="evidence" value="ECO:0007669"/>
    <property type="project" value="UniProtKB-KW"/>
</dbReference>
<dbReference type="AlphaFoldDB" id="A0A9X0ASN9"/>
<reference evidence="6" key="1">
    <citation type="submission" date="2022-11" db="EMBL/GenBank/DDBJ databases">
        <title>Genome Resource of Sclerotinia nivalis Strain SnTB1, a Plant Pathogen Isolated from American Ginseng.</title>
        <authorList>
            <person name="Fan S."/>
        </authorList>
    </citation>
    <scope>NUCLEOTIDE SEQUENCE</scope>
    <source>
        <strain evidence="6">SnTB1</strain>
    </source>
</reference>
<accession>A0A9X0ASN9</accession>
<gene>
    <name evidence="6" type="ORF">OCU04_003759</name>
</gene>
<dbReference type="PANTHER" id="PTHR43684">
    <property type="match status" value="1"/>
</dbReference>
<dbReference type="InterPro" id="IPR001753">
    <property type="entry name" value="Enoyl-CoA_hydra/iso"/>
</dbReference>
<dbReference type="EMBL" id="JAPEIS010000003">
    <property type="protein sequence ID" value="KAJ8068189.1"/>
    <property type="molecule type" value="Genomic_DNA"/>
</dbReference>
<dbReference type="PANTHER" id="PTHR43684:SF3">
    <property type="entry name" value="PEROXISOMAL D3,D2-ENOYL-COA ISOMERASE"/>
    <property type="match status" value="1"/>
</dbReference>
<evidence type="ECO:0000256" key="2">
    <source>
        <dbReference type="ARBA" id="ARBA00005005"/>
    </source>
</evidence>
<dbReference type="Proteomes" id="UP001152300">
    <property type="component" value="Unassembled WGS sequence"/>
</dbReference>